<feature type="compositionally biased region" description="Polar residues" evidence="1">
    <location>
        <begin position="26"/>
        <end position="45"/>
    </location>
</feature>
<organism evidence="3 4">
    <name type="scientific">Ileibacterium valens</name>
    <dbReference type="NCBI Taxonomy" id="1862668"/>
    <lineage>
        <taxon>Bacteria</taxon>
        <taxon>Bacillati</taxon>
        <taxon>Bacillota</taxon>
        <taxon>Erysipelotrichia</taxon>
        <taxon>Erysipelotrichales</taxon>
        <taxon>Erysipelotrichaceae</taxon>
        <taxon>Ileibacterium</taxon>
    </lineage>
</organism>
<dbReference type="RefSeq" id="WP_075820295.1">
    <property type="nucleotide sequence ID" value="NZ_CAPNHH010000083.1"/>
</dbReference>
<keyword evidence="2" id="KW-0472">Membrane</keyword>
<gene>
    <name evidence="3" type="ORF">BO222_08835</name>
</gene>
<proteinExistence type="predicted"/>
<dbReference type="AlphaFoldDB" id="A0A1U7NET4"/>
<feature type="compositionally biased region" description="Basic and acidic residues" evidence="1">
    <location>
        <begin position="13"/>
        <end position="23"/>
    </location>
</feature>
<feature type="transmembrane region" description="Helical" evidence="2">
    <location>
        <begin position="138"/>
        <end position="161"/>
    </location>
</feature>
<dbReference type="Proteomes" id="UP000186341">
    <property type="component" value="Unassembled WGS sequence"/>
</dbReference>
<protein>
    <recommendedName>
        <fullName evidence="5">MurNAc-LAA domain-containing protein</fullName>
    </recommendedName>
</protein>
<keyword evidence="2" id="KW-0812">Transmembrane</keyword>
<dbReference type="OrthoDB" id="1769210at2"/>
<feature type="region of interest" description="Disordered" evidence="1">
    <location>
        <begin position="1"/>
        <end position="99"/>
    </location>
</feature>
<dbReference type="Gene3D" id="3.40.630.40">
    <property type="entry name" value="Zn-dependent exopeptidases"/>
    <property type="match status" value="1"/>
</dbReference>
<dbReference type="EMBL" id="MPJW01000174">
    <property type="protein sequence ID" value="OLU38217.1"/>
    <property type="molecule type" value="Genomic_DNA"/>
</dbReference>
<dbReference type="GeneID" id="82203269"/>
<evidence type="ECO:0000256" key="2">
    <source>
        <dbReference type="SAM" id="Phobius"/>
    </source>
</evidence>
<evidence type="ECO:0000313" key="3">
    <source>
        <dbReference type="EMBL" id="OLU38217.1"/>
    </source>
</evidence>
<accession>A0A1U7NET4</accession>
<evidence type="ECO:0000313" key="4">
    <source>
        <dbReference type="Proteomes" id="UP000186341"/>
    </source>
</evidence>
<evidence type="ECO:0000256" key="1">
    <source>
        <dbReference type="SAM" id="MobiDB-lite"/>
    </source>
</evidence>
<evidence type="ECO:0008006" key="5">
    <source>
        <dbReference type="Google" id="ProtNLM"/>
    </source>
</evidence>
<name>A0A1U7NET4_9FIRM</name>
<reference evidence="3 4" key="1">
    <citation type="submission" date="2016-11" db="EMBL/GenBank/DDBJ databases">
        <title>Description of two novel members of the family Erysipelotrichaceae: Ileibacterium lipovorans gen. nov., sp. nov. and Dubosiella newyorkensis, gen. nov., sp. nov.</title>
        <authorList>
            <person name="Cox L.M."/>
            <person name="Sohn J."/>
            <person name="Tyrrell K.L."/>
            <person name="Citron D.M."/>
            <person name="Lawson P.A."/>
            <person name="Patel N.B."/>
            <person name="Iizumi T."/>
            <person name="Perez-Perez G.I."/>
            <person name="Goldstein E.J."/>
            <person name="Blaser M.J."/>
        </authorList>
    </citation>
    <scope>NUCLEOTIDE SEQUENCE [LARGE SCALE GENOMIC DNA]</scope>
    <source>
        <strain evidence="3 4">NYU-BL-A3</strain>
    </source>
</reference>
<comment type="caution">
    <text evidence="3">The sequence shown here is derived from an EMBL/GenBank/DDBJ whole genome shotgun (WGS) entry which is preliminary data.</text>
</comment>
<sequence>MREFEYEGSEPSNKTDKESDSAAKKVSTSENDSVNDTKPQSTDEIVNNKILDEFTNRNDKTHKLKRSERISNARPGSISADLNQTKKKSSSNSSHQTDSITENITTKILMFREQLSRVSKNNEEKPSKKKKRKLPFRLTYKGWILVVSVIGFLCLGFYLFFSRPTPIDRLSLTYLDNLSKDSLGVELQSTFADTYQISDYTLYGETLSLYNSRYQNGIRDDLYGRNVLLRNIETGDQLTYTFAGAADSGIPLGELDAGVYEVYVYDGFTPKRVKMADEFHADPFTTIRRDKTVSTVNMDASKETLKKFGIETDENYLYLTVTSSLPKVKIIDVMIDPSGLLKYELSSMVEEGYISEGFNEAEQSYEFAKQIQLYLEEAGLRVEISRDKDEPVSYYGVNSRVGKGYTKQAKVFLGLGMDESDNPLPYILTSPFSNGFLANSISHCLMENGIELQYIPDAPDRLDYGVAYDTYQVSADYEVLPYTLYPQLRETGGKVTYAGLSAGTENNANFSTNPGMYGIEFLYASTDSPSSQAYFVQNRDLMAKSIAQGIIEYFNIPQTQESTEQ</sequence>
<keyword evidence="2" id="KW-1133">Transmembrane helix</keyword>
<keyword evidence="4" id="KW-1185">Reference proteome</keyword>
<feature type="compositionally biased region" description="Basic and acidic residues" evidence="1">
    <location>
        <begin position="50"/>
        <end position="71"/>
    </location>
</feature>